<protein>
    <recommendedName>
        <fullName evidence="3">Phosphoribosylanthranilate isomerase</fullName>
    </recommendedName>
</protein>
<comment type="caution">
    <text evidence="1">The sequence shown here is derived from an EMBL/GenBank/DDBJ whole genome shotgun (WGS) entry which is preliminary data.</text>
</comment>
<gene>
    <name evidence="1" type="ORF">CCMP2556_LOCUS36476</name>
</gene>
<keyword evidence="2" id="KW-1185">Reference proteome</keyword>
<evidence type="ECO:0000313" key="2">
    <source>
        <dbReference type="Proteomes" id="UP001642484"/>
    </source>
</evidence>
<dbReference type="EMBL" id="CAXAMN010022962">
    <property type="protein sequence ID" value="CAK9074024.1"/>
    <property type="molecule type" value="Genomic_DNA"/>
</dbReference>
<accession>A0ABP0PDX8</accession>
<evidence type="ECO:0008006" key="3">
    <source>
        <dbReference type="Google" id="ProtNLM"/>
    </source>
</evidence>
<evidence type="ECO:0000313" key="1">
    <source>
        <dbReference type="EMBL" id="CAK9074024.1"/>
    </source>
</evidence>
<organism evidence="1 2">
    <name type="scientific">Durusdinium trenchii</name>
    <dbReference type="NCBI Taxonomy" id="1381693"/>
    <lineage>
        <taxon>Eukaryota</taxon>
        <taxon>Sar</taxon>
        <taxon>Alveolata</taxon>
        <taxon>Dinophyceae</taxon>
        <taxon>Suessiales</taxon>
        <taxon>Symbiodiniaceae</taxon>
        <taxon>Durusdinium</taxon>
    </lineage>
</organism>
<sequence length="281" mass="31296">MKLHTVGFCGVDDTVDLCSLLLWFPKRRPRREGTRQQLVKLNEDFAGWIEWGVLLRPDKQGSPRYASQELLPRLGRLARGEDPELPGRLRLAAHLCGDDCLRAINGDIQHIKELQKVLGFRRMQLNPTKANQASGWKAVEAAANLRKLSEAMPELELILQVNEETQELFRLLFKGDVPPPANLVVLLDASCGLGLAPTSWSPPEGVRRFGFAGGLGPSTVLPQLEAMSRACEANYKDAVVWIDMETHIRSKDSGRDIFDLSLVRVVAQKVAESGWLLKSNL</sequence>
<dbReference type="Proteomes" id="UP001642484">
    <property type="component" value="Unassembled WGS sequence"/>
</dbReference>
<name>A0ABP0PDX8_9DINO</name>
<reference evidence="1 2" key="1">
    <citation type="submission" date="2024-02" db="EMBL/GenBank/DDBJ databases">
        <authorList>
            <person name="Chen Y."/>
            <person name="Shah S."/>
            <person name="Dougan E. K."/>
            <person name="Thang M."/>
            <person name="Chan C."/>
        </authorList>
    </citation>
    <scope>NUCLEOTIDE SEQUENCE [LARGE SCALE GENOMIC DNA]</scope>
</reference>
<proteinExistence type="predicted"/>